<evidence type="ECO:0000259" key="4">
    <source>
        <dbReference type="PROSITE" id="PS50069"/>
    </source>
</evidence>
<dbReference type="InterPro" id="IPR036388">
    <property type="entry name" value="WH-like_DNA-bd_sf"/>
</dbReference>
<dbReference type="GO" id="GO:0031625">
    <property type="term" value="F:ubiquitin protein ligase binding"/>
    <property type="evidence" value="ECO:0007669"/>
    <property type="project" value="InterPro"/>
</dbReference>
<dbReference type="Gene3D" id="3.30.230.130">
    <property type="entry name" value="Cullin, Chain C, Domain 2"/>
    <property type="match status" value="1"/>
</dbReference>
<sequence>MALSKRIKITVPQVLANSNGKFSDSWLVLKEGLDKIYTDCIEDVSYQDLYKLVYSLVINENGELLYKHLKEYLVERLTSSMVETLMPEIPPNQEEGLEQTWTFLIKFDQFFEREAKRFKLVADVMIYFDKVYCNAQRIPEVFDLGLNAFRDTVVFPLKDNLNESIIKVINNARDEGQIKRSFVLEAVQISVLKSLFHMMETISAEKNDDPNHFYTGIFEPLLIERSSEYYRNNVDWTDYTALQTFEKMGAMIKFEKAFMEGLINPDSSHKLIDILTNTFVSGKLKDILGELINEVMTSKDRTLLQRLSSISEDEEYRRDLVEGVKDYISRDFYSIKLDEVTRKKAIAAAKWVSDLVEKFEQYSSFLKGAAFAESIPSNTANEGHSSSIASVLGDATSNFFADDPMQSAQFVSLYFDVQLKASKPSKAELGNVVMLLKFLSEKDEFVNVYKQQLSRRLLHQRTTIDMERYMINRIKDEMGSFFTLKLESMLRDVTTSSELLKSLPEHEKQFEFIPQVLTMTAWPFQNLNDFDADLILPRELQKVKENLEVAYNKKYNQRVLNWAHKLGLIEISYRFEKSSHDLAMSFYAGLIFLAFEEQDELTTEKLQQLTNLPEQELVKQLVTLAVAPRYRILLKEPNTKTIRMTDTFRVNERYTAATKSVRIQTVISPNTISNAVQDKNSQLDKERTIVTNAAIVRILKPSRQMIFDDLFDQAKKLVEQRFTLTKQTFKRSIDHLIDKEYVQRDPNDHEVYHYIT</sequence>
<dbReference type="SUPFAM" id="SSF75632">
    <property type="entry name" value="Cullin homology domain"/>
    <property type="match status" value="1"/>
</dbReference>
<dbReference type="Pfam" id="PF10557">
    <property type="entry name" value="Cullin_Nedd8"/>
    <property type="match status" value="1"/>
</dbReference>
<dbReference type="GO" id="GO:0004842">
    <property type="term" value="F:ubiquitin-protein transferase activity"/>
    <property type="evidence" value="ECO:0007669"/>
    <property type="project" value="EnsemblFungi"/>
</dbReference>
<dbReference type="InterPro" id="IPR036317">
    <property type="entry name" value="Cullin_homology_sf"/>
</dbReference>
<dbReference type="Proteomes" id="UP000006310">
    <property type="component" value="Chromosome 4"/>
</dbReference>
<proteinExistence type="inferred from homology"/>
<dbReference type="eggNOG" id="KOG2166">
    <property type="taxonomic scope" value="Eukaryota"/>
</dbReference>
<dbReference type="RefSeq" id="XP_022464332.1">
    <property type="nucleotide sequence ID" value="XM_022607769.1"/>
</dbReference>
<dbReference type="AlphaFoldDB" id="J7S737"/>
<dbReference type="GO" id="GO:0006511">
    <property type="term" value="P:ubiquitin-dependent protein catabolic process"/>
    <property type="evidence" value="ECO:0007669"/>
    <property type="project" value="EnsemblFungi"/>
</dbReference>
<dbReference type="GeneID" id="34525775"/>
<dbReference type="EMBL" id="HE978317">
    <property type="protein sequence ID" value="CCK70086.1"/>
    <property type="molecule type" value="Genomic_DNA"/>
</dbReference>
<dbReference type="InterPro" id="IPR019559">
    <property type="entry name" value="Cullin_neddylation_domain"/>
</dbReference>
<dbReference type="Pfam" id="PF26557">
    <property type="entry name" value="Cullin_AB"/>
    <property type="match status" value="1"/>
</dbReference>
<dbReference type="PROSITE" id="PS50069">
    <property type="entry name" value="CULLIN_2"/>
    <property type="match status" value="1"/>
</dbReference>
<dbReference type="HOGENOM" id="CLU_004747_7_1_1"/>
<evidence type="ECO:0000256" key="1">
    <source>
        <dbReference type="ARBA" id="ARBA00006019"/>
    </source>
</evidence>
<dbReference type="GO" id="GO:0031463">
    <property type="term" value="C:Cul3-RING ubiquitin ligase complex"/>
    <property type="evidence" value="ECO:0007669"/>
    <property type="project" value="EnsemblFungi"/>
</dbReference>
<dbReference type="InterPro" id="IPR016159">
    <property type="entry name" value="Cullin_repeat-like_dom_sf"/>
</dbReference>
<dbReference type="InterPro" id="IPR016158">
    <property type="entry name" value="Cullin_homology"/>
</dbReference>
<dbReference type="InterPro" id="IPR045093">
    <property type="entry name" value="Cullin"/>
</dbReference>
<dbReference type="Gene3D" id="1.10.10.10">
    <property type="entry name" value="Winged helix-like DNA-binding domain superfamily/Winged helix DNA-binding domain"/>
    <property type="match status" value="1"/>
</dbReference>
<dbReference type="GO" id="GO:0009411">
    <property type="term" value="P:response to UV"/>
    <property type="evidence" value="ECO:0007669"/>
    <property type="project" value="EnsemblFungi"/>
</dbReference>
<dbReference type="InterPro" id="IPR036390">
    <property type="entry name" value="WH_DNA-bd_sf"/>
</dbReference>
<evidence type="ECO:0000313" key="5">
    <source>
        <dbReference type="EMBL" id="CCK70086.1"/>
    </source>
</evidence>
<accession>J7S737</accession>
<evidence type="ECO:0000256" key="3">
    <source>
        <dbReference type="RuleBase" id="RU003829"/>
    </source>
</evidence>
<dbReference type="InterPro" id="IPR059120">
    <property type="entry name" value="Cullin-like_AB"/>
</dbReference>
<evidence type="ECO:0000313" key="6">
    <source>
        <dbReference type="Proteomes" id="UP000006310"/>
    </source>
</evidence>
<organism evidence="5 6">
    <name type="scientific">Huiozyma naganishii (strain ATCC MYA-139 / BCRC 22969 / CBS 8797 / KCTC 17520 / NBRC 10181 / NCYC 3082 / Yp74L-3)</name>
    <name type="common">Yeast</name>
    <name type="synonym">Kazachstania naganishii</name>
    <dbReference type="NCBI Taxonomy" id="1071383"/>
    <lineage>
        <taxon>Eukaryota</taxon>
        <taxon>Fungi</taxon>
        <taxon>Dikarya</taxon>
        <taxon>Ascomycota</taxon>
        <taxon>Saccharomycotina</taxon>
        <taxon>Saccharomycetes</taxon>
        <taxon>Saccharomycetales</taxon>
        <taxon>Saccharomycetaceae</taxon>
        <taxon>Huiozyma</taxon>
    </lineage>
</organism>
<name>J7S737_HUIN7</name>
<dbReference type="SUPFAM" id="SSF74788">
    <property type="entry name" value="Cullin repeat-like"/>
    <property type="match status" value="1"/>
</dbReference>
<dbReference type="SUPFAM" id="SSF46785">
    <property type="entry name" value="Winged helix' DNA-binding domain"/>
    <property type="match status" value="1"/>
</dbReference>
<dbReference type="OrthoDB" id="27073at2759"/>
<reference evidence="5 6" key="1">
    <citation type="journal article" date="2011" name="Proc. Natl. Acad. Sci. U.S.A.">
        <title>Evolutionary erosion of yeast sex chromosomes by mating-type switching accidents.</title>
        <authorList>
            <person name="Gordon J.L."/>
            <person name="Armisen D."/>
            <person name="Proux-Wera E."/>
            <person name="Oheigeartaigh S.S."/>
            <person name="Byrne K.P."/>
            <person name="Wolfe K.H."/>
        </authorList>
    </citation>
    <scope>NUCLEOTIDE SEQUENCE [LARGE SCALE GENOMIC DNA]</scope>
    <source>
        <strain evidence="6">ATCC MYA-139 / BCRC 22969 / CBS 8797 / CCRC 22969 / KCTC 17520 / NBRC 10181 / NCYC 3082</strain>
    </source>
</reference>
<feature type="domain" description="Cullin family profile" evidence="4">
    <location>
        <begin position="406"/>
        <end position="625"/>
    </location>
</feature>
<keyword evidence="6" id="KW-1185">Reference proteome</keyword>
<dbReference type="SMART" id="SM00182">
    <property type="entry name" value="CULLIN"/>
    <property type="match status" value="1"/>
</dbReference>
<comment type="similarity">
    <text evidence="1 2 3">Belongs to the cullin family.</text>
</comment>
<dbReference type="Pfam" id="PF00888">
    <property type="entry name" value="Cullin"/>
    <property type="match status" value="1"/>
</dbReference>
<dbReference type="PANTHER" id="PTHR11932">
    <property type="entry name" value="CULLIN"/>
    <property type="match status" value="1"/>
</dbReference>
<gene>
    <name evidence="5" type="primary">KNAG0D03390</name>
    <name evidence="5" type="ordered locus">KNAG_0D03390</name>
</gene>
<dbReference type="InterPro" id="IPR001373">
    <property type="entry name" value="Cullin_N"/>
</dbReference>
<dbReference type="KEGG" id="kng:KNAG_0D03390"/>
<protein>
    <recommendedName>
        <fullName evidence="4">Cullin family profile domain-containing protein</fullName>
    </recommendedName>
</protein>
<evidence type="ECO:0000256" key="2">
    <source>
        <dbReference type="PROSITE-ProRule" id="PRU00330"/>
    </source>
</evidence>
<reference evidence="6" key="2">
    <citation type="submission" date="2012-08" db="EMBL/GenBank/DDBJ databases">
        <title>Genome sequence of Kazachstania naganishii.</title>
        <authorList>
            <person name="Gordon J.L."/>
            <person name="Armisen D."/>
            <person name="Proux-Wera E."/>
            <person name="OhEigeartaigh S.S."/>
            <person name="Byrne K.P."/>
            <person name="Wolfe K.H."/>
        </authorList>
    </citation>
    <scope>NUCLEOTIDE SEQUENCE [LARGE SCALE GENOMIC DNA]</scope>
    <source>
        <strain evidence="6">ATCC MYA-139 / BCRC 22969 / CBS 8797 / CCRC 22969 / KCTC 17520 / NBRC 10181 / NCYC 3082</strain>
    </source>
</reference>
<dbReference type="OMA" id="MFKDMTI"/>
<dbReference type="STRING" id="1071383.J7S737"/>
<dbReference type="Gene3D" id="1.20.1310.10">
    <property type="entry name" value="Cullin Repeats"/>
    <property type="match status" value="3"/>
</dbReference>
<dbReference type="SMART" id="SM00884">
    <property type="entry name" value="Cullin_Nedd8"/>
    <property type="match status" value="1"/>
</dbReference>